<accession>A0ABM9FBV2</accession>
<evidence type="ECO:0000313" key="3">
    <source>
        <dbReference type="Proteomes" id="UP001152651"/>
    </source>
</evidence>
<evidence type="ECO:0000256" key="1">
    <source>
        <dbReference type="SAM" id="MobiDB-lite"/>
    </source>
</evidence>
<protein>
    <submittedName>
        <fullName evidence="2">Uncharacterized protein</fullName>
    </submittedName>
</protein>
<dbReference type="Proteomes" id="UP001152651">
    <property type="component" value="Unassembled WGS sequence"/>
</dbReference>
<proteinExistence type="predicted"/>
<name>A0ABM9FBV2_9ENTR</name>
<gene>
    <name evidence="2" type="ORF">FBBNIHIM_14770</name>
</gene>
<comment type="caution">
    <text evidence="2">The sequence shown here is derived from an EMBL/GenBank/DDBJ whole genome shotgun (WGS) entry which is preliminary data.</text>
</comment>
<feature type="region of interest" description="Disordered" evidence="1">
    <location>
        <begin position="191"/>
        <end position="217"/>
    </location>
</feature>
<dbReference type="EMBL" id="CALSBS010000013">
    <property type="protein sequence ID" value="CAH6660378.1"/>
    <property type="molecule type" value="Genomic_DNA"/>
</dbReference>
<evidence type="ECO:0000313" key="2">
    <source>
        <dbReference type="EMBL" id="CAH6660378.1"/>
    </source>
</evidence>
<keyword evidence="3" id="KW-1185">Reference proteome</keyword>
<organism evidence="2 3">
    <name type="scientific">Pseudocitrobacter vendiensis</name>
    <dbReference type="NCBI Taxonomy" id="2488306"/>
    <lineage>
        <taxon>Bacteria</taxon>
        <taxon>Pseudomonadati</taxon>
        <taxon>Pseudomonadota</taxon>
        <taxon>Gammaproteobacteria</taxon>
        <taxon>Enterobacterales</taxon>
        <taxon>Enterobacteriaceae</taxon>
        <taxon>Pseudocitrobacter</taxon>
    </lineage>
</organism>
<sequence>MGPRTRALVREIHEASKCGGASRRQRFDRAPPQWAGLVWLRPGLLRQVARKRAVPDAGGSLSVRHERRFTDTPPSLASMELPHHASVCGRELRQGRSGLVVGALTWPASGRKPVQPSRGDAELATSPFGSGRPVRPCLVVNPGGGAAAPWASWPQPCSENNFPCAARIPRGTNSFRFQVLHVVATAARCDQPIPRRPDHNKDALARPCSTRKEKHHG</sequence>
<feature type="compositionally biased region" description="Basic and acidic residues" evidence="1">
    <location>
        <begin position="193"/>
        <end position="204"/>
    </location>
</feature>
<reference evidence="2" key="1">
    <citation type="submission" date="2022-05" db="EMBL/GenBank/DDBJ databases">
        <authorList>
            <person name="Blom J."/>
        </authorList>
    </citation>
    <scope>NUCLEOTIDE SEQUENCE</scope>
    <source>
        <strain evidence="2">Type strain: CPO20170097</strain>
    </source>
</reference>